<accession>A0A7J9UXE1</accession>
<dbReference type="GO" id="GO:0005737">
    <property type="term" value="C:cytoplasm"/>
    <property type="evidence" value="ECO:0007669"/>
    <property type="project" value="TreeGrafter"/>
</dbReference>
<sequence>VSASTLERLREAARDTFDWATLKPGQREAMEAVVAGRDVLAVMPTGYGKSAIYQVSALLLDGPTVVVSPLISLQQDQVAALEEAGAGAEAVAVNSAQDRRENAEAWRSVGRGRAEFLFLSPEQLAKEDVTNRLQALRPSLFVVDEAHCVSSWGHDFRPDYLALGAAAERVGRPVVIALTATASTPVQAEIVERLGLRDPLVVSRGFDRPNIFLDVVRHPDDAAKRRAVVENVADLPGPGLVYVATRKDTERYAAALAERGLRAAAYHAGRAAAEREEVHRAFLEDELDVVVATSAFGMGIDKPNVRFVVHADAPDSLDSYYQEIGRAGRDGEPARAVLHYRPEDLGVRQYFATTSVDEEALRAVLTAVRRAGELALKDLRERTGLAARKAAGLVNVLQEVGAVRRERRGVAAVGAEAPAGVVDRARELTDSRERINRSRVEMVRGYAETLRCRRQFLLGYFGEPHAGRCGTCDVCAGPEMREDDGVEDVMADTDVLAGTGGLEGADALGGPTPPAGRIRAAGPLPAAPDGDSEDPFPLQAAVEHREWGRGVVMRHEGDRITVFFEREGYKTLGRELIAAQDLLRRV</sequence>
<dbReference type="SMART" id="SM00490">
    <property type="entry name" value="HELICc"/>
    <property type="match status" value="1"/>
</dbReference>
<evidence type="ECO:0000256" key="5">
    <source>
        <dbReference type="ARBA" id="ARBA00022806"/>
    </source>
</evidence>
<feature type="domain" description="Helicase ATP-binding" evidence="14">
    <location>
        <begin position="30"/>
        <end position="200"/>
    </location>
</feature>
<protein>
    <recommendedName>
        <fullName evidence="11">ATP-dependent DNA helicase RecQ</fullName>
        <ecNumber evidence="10">5.6.2.4</ecNumber>
    </recommendedName>
    <alternativeName>
        <fullName evidence="12">DNA 3'-5' helicase RecQ</fullName>
    </alternativeName>
</protein>
<gene>
    <name evidence="16" type="ORF">GB882_11465</name>
</gene>
<dbReference type="InterPro" id="IPR011545">
    <property type="entry name" value="DEAD/DEAH_box_helicase_dom"/>
</dbReference>
<dbReference type="InterPro" id="IPR002464">
    <property type="entry name" value="DNA/RNA_helicase_DEAH_CS"/>
</dbReference>
<dbReference type="InterPro" id="IPR001650">
    <property type="entry name" value="Helicase_C-like"/>
</dbReference>
<keyword evidence="7" id="KW-0238">DNA-binding</keyword>
<evidence type="ECO:0000259" key="14">
    <source>
        <dbReference type="PROSITE" id="PS51192"/>
    </source>
</evidence>
<evidence type="ECO:0000256" key="11">
    <source>
        <dbReference type="ARBA" id="ARBA00044535"/>
    </source>
</evidence>
<dbReference type="Gene3D" id="3.40.50.300">
    <property type="entry name" value="P-loop containing nucleotide triphosphate hydrolases"/>
    <property type="match status" value="2"/>
</dbReference>
<dbReference type="EMBL" id="WHPD01002476">
    <property type="protein sequence ID" value="MPV89286.1"/>
    <property type="molecule type" value="Genomic_DNA"/>
</dbReference>
<dbReference type="CDD" id="cd17920">
    <property type="entry name" value="DEXHc_RecQ"/>
    <property type="match status" value="1"/>
</dbReference>
<dbReference type="InterPro" id="IPR027417">
    <property type="entry name" value="P-loop_NTPase"/>
</dbReference>
<feature type="region of interest" description="Disordered" evidence="13">
    <location>
        <begin position="503"/>
        <end position="534"/>
    </location>
</feature>
<evidence type="ECO:0000313" key="17">
    <source>
        <dbReference type="Proteomes" id="UP000429644"/>
    </source>
</evidence>
<dbReference type="GO" id="GO:0003677">
    <property type="term" value="F:DNA binding"/>
    <property type="evidence" value="ECO:0007669"/>
    <property type="project" value="UniProtKB-KW"/>
</dbReference>
<dbReference type="Proteomes" id="UP000429644">
    <property type="component" value="Unassembled WGS sequence"/>
</dbReference>
<dbReference type="PROSITE" id="PS51194">
    <property type="entry name" value="HELICASE_CTER"/>
    <property type="match status" value="1"/>
</dbReference>
<evidence type="ECO:0000256" key="10">
    <source>
        <dbReference type="ARBA" id="ARBA00034808"/>
    </source>
</evidence>
<feature type="non-terminal residue" evidence="16">
    <location>
        <position position="1"/>
    </location>
</feature>
<dbReference type="InterPro" id="IPR014001">
    <property type="entry name" value="Helicase_ATP-bd"/>
</dbReference>
<dbReference type="GO" id="GO:0043138">
    <property type="term" value="F:3'-5' DNA helicase activity"/>
    <property type="evidence" value="ECO:0007669"/>
    <property type="project" value="UniProtKB-EC"/>
</dbReference>
<feature type="compositionally biased region" description="Low complexity" evidence="13">
    <location>
        <begin position="520"/>
        <end position="529"/>
    </location>
</feature>
<evidence type="ECO:0000256" key="6">
    <source>
        <dbReference type="ARBA" id="ARBA00022840"/>
    </source>
</evidence>
<evidence type="ECO:0000256" key="8">
    <source>
        <dbReference type="ARBA" id="ARBA00023235"/>
    </source>
</evidence>
<keyword evidence="3" id="KW-0547">Nucleotide-binding</keyword>
<dbReference type="Pfam" id="PF00271">
    <property type="entry name" value="Helicase_C"/>
    <property type="match status" value="1"/>
</dbReference>
<dbReference type="GO" id="GO:0005524">
    <property type="term" value="F:ATP binding"/>
    <property type="evidence" value="ECO:0007669"/>
    <property type="project" value="UniProtKB-KW"/>
</dbReference>
<dbReference type="EC" id="5.6.2.4" evidence="10"/>
<dbReference type="GO" id="GO:0016787">
    <property type="term" value="F:hydrolase activity"/>
    <property type="evidence" value="ECO:0007669"/>
    <property type="project" value="UniProtKB-KW"/>
</dbReference>
<evidence type="ECO:0000256" key="7">
    <source>
        <dbReference type="ARBA" id="ARBA00023125"/>
    </source>
</evidence>
<keyword evidence="6" id="KW-0067">ATP-binding</keyword>
<dbReference type="GO" id="GO:0046872">
    <property type="term" value="F:metal ion binding"/>
    <property type="evidence" value="ECO:0007669"/>
    <property type="project" value="UniProtKB-KW"/>
</dbReference>
<dbReference type="PANTHER" id="PTHR13710">
    <property type="entry name" value="DNA HELICASE RECQ FAMILY MEMBER"/>
    <property type="match status" value="1"/>
</dbReference>
<dbReference type="Gene3D" id="1.10.10.10">
    <property type="entry name" value="Winged helix-like DNA-binding domain superfamily/Winged helix DNA-binding domain"/>
    <property type="match status" value="1"/>
</dbReference>
<evidence type="ECO:0000256" key="4">
    <source>
        <dbReference type="ARBA" id="ARBA00022801"/>
    </source>
</evidence>
<dbReference type="PROSITE" id="PS51192">
    <property type="entry name" value="HELICASE_ATP_BIND_1"/>
    <property type="match status" value="1"/>
</dbReference>
<keyword evidence="4 16" id="KW-0378">Hydrolase</keyword>
<comment type="caution">
    <text evidence="16">The sequence shown here is derived from an EMBL/GenBank/DDBJ whole genome shotgun (WGS) entry which is preliminary data.</text>
</comment>
<dbReference type="SUPFAM" id="SSF52540">
    <property type="entry name" value="P-loop containing nucleoside triphosphate hydrolases"/>
    <property type="match status" value="1"/>
</dbReference>
<comment type="catalytic activity">
    <reaction evidence="9">
        <text>Couples ATP hydrolysis with the unwinding of duplex DNA by translocating in the 3'-5' direction.</text>
        <dbReference type="EC" id="5.6.2.4"/>
    </reaction>
</comment>
<evidence type="ECO:0000256" key="12">
    <source>
        <dbReference type="ARBA" id="ARBA00044550"/>
    </source>
</evidence>
<dbReference type="InterPro" id="IPR004589">
    <property type="entry name" value="DNA_helicase_ATP-dep_RecQ"/>
</dbReference>
<evidence type="ECO:0000256" key="3">
    <source>
        <dbReference type="ARBA" id="ARBA00022741"/>
    </source>
</evidence>
<feature type="domain" description="Helicase C-terminal" evidence="15">
    <location>
        <begin position="227"/>
        <end position="380"/>
    </location>
</feature>
<dbReference type="SMART" id="SM00487">
    <property type="entry name" value="DEXDc"/>
    <property type="match status" value="1"/>
</dbReference>
<evidence type="ECO:0000256" key="2">
    <source>
        <dbReference type="ARBA" id="ARBA00022723"/>
    </source>
</evidence>
<dbReference type="InterPro" id="IPR036388">
    <property type="entry name" value="WH-like_DNA-bd_sf"/>
</dbReference>
<keyword evidence="2" id="KW-0479">Metal-binding</keyword>
<keyword evidence="5 16" id="KW-0347">Helicase</keyword>
<dbReference type="PROSITE" id="PS00690">
    <property type="entry name" value="DEAH_ATP_HELICASE"/>
    <property type="match status" value="1"/>
</dbReference>
<name>A0A7J9UXE1_9MICO</name>
<dbReference type="PANTHER" id="PTHR13710:SF105">
    <property type="entry name" value="ATP-DEPENDENT DNA HELICASE Q1"/>
    <property type="match status" value="1"/>
</dbReference>
<dbReference type="NCBIfam" id="TIGR00614">
    <property type="entry name" value="recQ_fam"/>
    <property type="match status" value="1"/>
</dbReference>
<keyword evidence="8" id="KW-0413">Isomerase</keyword>
<dbReference type="InterPro" id="IPR032284">
    <property type="entry name" value="RecQ_Zn-bd"/>
</dbReference>
<dbReference type="GO" id="GO:0009378">
    <property type="term" value="F:four-way junction helicase activity"/>
    <property type="evidence" value="ECO:0007669"/>
    <property type="project" value="TreeGrafter"/>
</dbReference>
<dbReference type="Pfam" id="PF16124">
    <property type="entry name" value="RecQ_Zn_bind"/>
    <property type="match status" value="1"/>
</dbReference>
<dbReference type="GO" id="GO:0006281">
    <property type="term" value="P:DNA repair"/>
    <property type="evidence" value="ECO:0007669"/>
    <property type="project" value="TreeGrafter"/>
</dbReference>
<evidence type="ECO:0000259" key="15">
    <source>
        <dbReference type="PROSITE" id="PS51194"/>
    </source>
</evidence>
<evidence type="ECO:0000256" key="9">
    <source>
        <dbReference type="ARBA" id="ARBA00034617"/>
    </source>
</evidence>
<reference evidence="16 17" key="1">
    <citation type="submission" date="2019-10" db="EMBL/GenBank/DDBJ databases">
        <title>Georgenia wutianyii sp. nov. and Georgenia yuyongxinii sp. nov. isolated from plateau pika (Ochotona curzoniae) in the Qinghai-Tibet plateau of China.</title>
        <authorList>
            <person name="Tian Z."/>
        </authorList>
    </citation>
    <scope>NUCLEOTIDE SEQUENCE [LARGE SCALE GENOMIC DNA]</scope>
    <source>
        <strain evidence="16 17">JCM 15130</strain>
    </source>
</reference>
<organism evidence="16 17">
    <name type="scientific">Georgenia ruanii</name>
    <dbReference type="NCBI Taxonomy" id="348442"/>
    <lineage>
        <taxon>Bacteria</taxon>
        <taxon>Bacillati</taxon>
        <taxon>Actinomycetota</taxon>
        <taxon>Actinomycetes</taxon>
        <taxon>Micrococcales</taxon>
        <taxon>Bogoriellaceae</taxon>
        <taxon>Georgenia</taxon>
    </lineage>
</organism>
<dbReference type="Pfam" id="PF00270">
    <property type="entry name" value="DEAD"/>
    <property type="match status" value="1"/>
</dbReference>
<evidence type="ECO:0000256" key="1">
    <source>
        <dbReference type="ARBA" id="ARBA00005446"/>
    </source>
</evidence>
<dbReference type="AlphaFoldDB" id="A0A7J9UXE1"/>
<dbReference type="GO" id="GO:0006310">
    <property type="term" value="P:DNA recombination"/>
    <property type="evidence" value="ECO:0007669"/>
    <property type="project" value="InterPro"/>
</dbReference>
<keyword evidence="17" id="KW-1185">Reference proteome</keyword>
<comment type="similarity">
    <text evidence="1">Belongs to the helicase family. RecQ subfamily.</text>
</comment>
<evidence type="ECO:0000256" key="13">
    <source>
        <dbReference type="SAM" id="MobiDB-lite"/>
    </source>
</evidence>
<proteinExistence type="inferred from homology"/>
<evidence type="ECO:0000313" key="16">
    <source>
        <dbReference type="EMBL" id="MPV89286.1"/>
    </source>
</evidence>
<dbReference type="GO" id="GO:0005694">
    <property type="term" value="C:chromosome"/>
    <property type="evidence" value="ECO:0007669"/>
    <property type="project" value="TreeGrafter"/>
</dbReference>